<evidence type="ECO:0000256" key="1">
    <source>
        <dbReference type="SAM" id="MobiDB-lite"/>
    </source>
</evidence>
<evidence type="ECO:0000313" key="2">
    <source>
        <dbReference type="EMBL" id="EFN63473.1"/>
    </source>
</evidence>
<name>E2ASX6_CAMFO</name>
<keyword evidence="3" id="KW-1185">Reference proteome</keyword>
<dbReference type="EMBL" id="GL442415">
    <property type="protein sequence ID" value="EFN63473.1"/>
    <property type="molecule type" value="Genomic_DNA"/>
</dbReference>
<feature type="compositionally biased region" description="Polar residues" evidence="1">
    <location>
        <begin position="17"/>
        <end position="29"/>
    </location>
</feature>
<accession>E2ASX6</accession>
<feature type="compositionally biased region" description="Basic and acidic residues" evidence="1">
    <location>
        <begin position="41"/>
        <end position="70"/>
    </location>
</feature>
<organism evidence="3">
    <name type="scientific">Camponotus floridanus</name>
    <name type="common">Florida carpenter ant</name>
    <dbReference type="NCBI Taxonomy" id="104421"/>
    <lineage>
        <taxon>Eukaryota</taxon>
        <taxon>Metazoa</taxon>
        <taxon>Ecdysozoa</taxon>
        <taxon>Arthropoda</taxon>
        <taxon>Hexapoda</taxon>
        <taxon>Insecta</taxon>
        <taxon>Pterygota</taxon>
        <taxon>Neoptera</taxon>
        <taxon>Endopterygota</taxon>
        <taxon>Hymenoptera</taxon>
        <taxon>Apocrita</taxon>
        <taxon>Aculeata</taxon>
        <taxon>Formicoidea</taxon>
        <taxon>Formicidae</taxon>
        <taxon>Formicinae</taxon>
        <taxon>Camponotus</taxon>
    </lineage>
</organism>
<gene>
    <name evidence="2" type="ORF">EAG_09140</name>
</gene>
<feature type="region of interest" description="Disordered" evidence="1">
    <location>
        <begin position="1"/>
        <end position="72"/>
    </location>
</feature>
<sequence length="98" mass="11072">MSGRGGYSSSRGGRFKYSTTSYDSRSKYNSGGSERYSSRGGRGEHSNSYKRPRDSYSGRDDHRSSSDSARKRLRSDSYQVCVLLLSFSNLLHLFLHIT</sequence>
<evidence type="ECO:0000313" key="3">
    <source>
        <dbReference type="Proteomes" id="UP000000311"/>
    </source>
</evidence>
<dbReference type="InParanoid" id="E2ASX6"/>
<proteinExistence type="predicted"/>
<feature type="compositionally biased region" description="Low complexity" evidence="1">
    <location>
        <begin position="30"/>
        <end position="39"/>
    </location>
</feature>
<dbReference type="AlphaFoldDB" id="E2ASX6"/>
<reference evidence="2 3" key="1">
    <citation type="journal article" date="2010" name="Science">
        <title>Genomic comparison of the ants Camponotus floridanus and Harpegnathos saltator.</title>
        <authorList>
            <person name="Bonasio R."/>
            <person name="Zhang G."/>
            <person name="Ye C."/>
            <person name="Mutti N.S."/>
            <person name="Fang X."/>
            <person name="Qin N."/>
            <person name="Donahue G."/>
            <person name="Yang P."/>
            <person name="Li Q."/>
            <person name="Li C."/>
            <person name="Zhang P."/>
            <person name="Huang Z."/>
            <person name="Berger S.L."/>
            <person name="Reinberg D."/>
            <person name="Wang J."/>
            <person name="Liebig J."/>
        </authorList>
    </citation>
    <scope>NUCLEOTIDE SEQUENCE [LARGE SCALE GENOMIC DNA]</scope>
    <source>
        <strain evidence="3">C129</strain>
    </source>
</reference>
<dbReference type="Proteomes" id="UP000000311">
    <property type="component" value="Unassembled WGS sequence"/>
</dbReference>
<protein>
    <submittedName>
        <fullName evidence="2">Uncharacterized protein</fullName>
    </submittedName>
</protein>